<dbReference type="AlphaFoldDB" id="A0A852W3R7"/>
<feature type="binding site" evidence="6">
    <location>
        <position position="36"/>
    </location>
    <ligand>
        <name>Mg(2+)</name>
        <dbReference type="ChEBI" id="CHEBI:18420"/>
        <label>1</label>
    </ligand>
</feature>
<evidence type="ECO:0000256" key="1">
    <source>
        <dbReference type="ARBA" id="ARBA00007092"/>
    </source>
</evidence>
<keyword evidence="6" id="KW-0464">Manganese</keyword>
<dbReference type="GO" id="GO:0046872">
    <property type="term" value="F:metal ion binding"/>
    <property type="evidence" value="ECO:0007669"/>
    <property type="project" value="UniProtKB-KW"/>
</dbReference>
<dbReference type="GO" id="GO:0008311">
    <property type="term" value="F:double-stranded DNA 3'-5' DNA exonuclease activity"/>
    <property type="evidence" value="ECO:0007669"/>
    <property type="project" value="UniProtKB-EC"/>
</dbReference>
<feature type="domain" description="Endonuclease/exonuclease/phosphatase" evidence="8">
    <location>
        <begin position="5"/>
        <end position="270"/>
    </location>
</feature>
<protein>
    <submittedName>
        <fullName evidence="9">Exodeoxyribonuclease-3</fullName>
        <ecNumber evidence="9">3.1.11.2</ecNumber>
    </submittedName>
</protein>
<evidence type="ECO:0000256" key="2">
    <source>
        <dbReference type="ARBA" id="ARBA00022723"/>
    </source>
</evidence>
<feature type="active site" description="Proton donor/acceptor" evidence="5">
    <location>
        <position position="168"/>
    </location>
</feature>
<dbReference type="NCBIfam" id="TIGR00633">
    <property type="entry name" value="xth"/>
    <property type="match status" value="1"/>
</dbReference>
<dbReference type="PANTHER" id="PTHR43250:SF1">
    <property type="entry name" value="EXODEOXYRIBONUCLEASE III"/>
    <property type="match status" value="1"/>
</dbReference>
<dbReference type="Proteomes" id="UP000549695">
    <property type="component" value="Unassembled WGS sequence"/>
</dbReference>
<accession>A0A852W3R7</accession>
<sequence length="280" mass="30617">MNALATVNVNGVRAAATKGLLEWLAATDARAVCLQEVRARPDELPAAFLAALDEGGWHLRLAPSLTAKGRNGVAVLSRDEPEAVRIGFPSGARGASNGTDPTTDLDGRYVEVDLPGGLTVASLYLPKGMAGTERQDRKDAFCAAFGDHLRTAFDRCAATGRQMVVGGDWNIAPTELDLRNWRGNRRNSGFLPHEREWFAKLLEHGWRDVVRERHPGVDGPYSWWSYRGRAFDNDTGWRIDHLLTTPGLADAAHEAVVDRAPAHDRRFSDHAPVVVRLGAV</sequence>
<gene>
    <name evidence="9" type="ORF">HDA37_003942</name>
</gene>
<evidence type="ECO:0000259" key="8">
    <source>
        <dbReference type="Pfam" id="PF03372"/>
    </source>
</evidence>
<dbReference type="EMBL" id="JACCCZ010000001">
    <property type="protein sequence ID" value="NYG03657.1"/>
    <property type="molecule type" value="Genomic_DNA"/>
</dbReference>
<feature type="binding site" evidence="6">
    <location>
        <position position="170"/>
    </location>
    <ligand>
        <name>Mg(2+)</name>
        <dbReference type="ChEBI" id="CHEBI:18420"/>
        <label>1</label>
    </ligand>
</feature>
<reference evidence="9 10" key="1">
    <citation type="submission" date="2020-07" db="EMBL/GenBank/DDBJ databases">
        <title>Sequencing the genomes of 1000 actinobacteria strains.</title>
        <authorList>
            <person name="Klenk H.-P."/>
        </authorList>
    </citation>
    <scope>NUCLEOTIDE SEQUENCE [LARGE SCALE GENOMIC DNA]</scope>
    <source>
        <strain evidence="9 10">DSM 44749</strain>
    </source>
</reference>
<evidence type="ECO:0000256" key="7">
    <source>
        <dbReference type="PIRSR" id="PIRSR604808-3"/>
    </source>
</evidence>
<keyword evidence="2 6" id="KW-0479">Metal-binding</keyword>
<dbReference type="GO" id="GO:0006281">
    <property type="term" value="P:DNA repair"/>
    <property type="evidence" value="ECO:0007669"/>
    <property type="project" value="InterPro"/>
</dbReference>
<dbReference type="SUPFAM" id="SSF56219">
    <property type="entry name" value="DNase I-like"/>
    <property type="match status" value="1"/>
</dbReference>
<keyword evidence="4 6" id="KW-0460">Magnesium</keyword>
<feature type="site" description="Transition state stabilizer" evidence="7">
    <location>
        <position position="170"/>
    </location>
</feature>
<comment type="similarity">
    <text evidence="1">Belongs to the DNA repair enzymes AP/ExoA family.</text>
</comment>
<dbReference type="Pfam" id="PF03372">
    <property type="entry name" value="Exo_endo_phos"/>
    <property type="match status" value="1"/>
</dbReference>
<feature type="site" description="Interaction with DNA substrate" evidence="7">
    <location>
        <position position="270"/>
    </location>
</feature>
<dbReference type="InterPro" id="IPR005135">
    <property type="entry name" value="Endo/exonuclease/phosphatase"/>
</dbReference>
<dbReference type="RefSeq" id="WP_179761850.1">
    <property type="nucleotide sequence ID" value="NZ_BAAAJZ010000003.1"/>
</dbReference>
<organism evidence="9 10">
    <name type="scientific">Pseudonocardia alni</name>
    <name type="common">Amycolata alni</name>
    <dbReference type="NCBI Taxonomy" id="33907"/>
    <lineage>
        <taxon>Bacteria</taxon>
        <taxon>Bacillati</taxon>
        <taxon>Actinomycetota</taxon>
        <taxon>Actinomycetes</taxon>
        <taxon>Pseudonocardiales</taxon>
        <taxon>Pseudonocardiaceae</taxon>
        <taxon>Pseudonocardia</taxon>
    </lineage>
</organism>
<keyword evidence="3 9" id="KW-0378">Hydrolase</keyword>
<feature type="active site" description="Proton acceptor" evidence="5">
    <location>
        <position position="270"/>
    </location>
</feature>
<feature type="binding site" evidence="6">
    <location>
        <position position="8"/>
    </location>
    <ligand>
        <name>Mg(2+)</name>
        <dbReference type="ChEBI" id="CHEBI:18420"/>
        <label>1</label>
    </ligand>
</feature>
<dbReference type="InterPro" id="IPR004808">
    <property type="entry name" value="AP_endonuc_1"/>
</dbReference>
<feature type="binding site" evidence="6">
    <location>
        <position position="270"/>
    </location>
    <ligand>
        <name>Mg(2+)</name>
        <dbReference type="ChEBI" id="CHEBI:18420"/>
        <label>1</label>
    </ligand>
</feature>
<keyword evidence="10" id="KW-1185">Reference proteome</keyword>
<dbReference type="PROSITE" id="PS51435">
    <property type="entry name" value="AP_NUCLEASE_F1_4"/>
    <property type="match status" value="1"/>
</dbReference>
<evidence type="ECO:0000313" key="10">
    <source>
        <dbReference type="Proteomes" id="UP000549695"/>
    </source>
</evidence>
<dbReference type="Gene3D" id="3.60.10.10">
    <property type="entry name" value="Endonuclease/exonuclease/phosphatase"/>
    <property type="match status" value="1"/>
</dbReference>
<proteinExistence type="inferred from homology"/>
<comment type="cofactor">
    <cofactor evidence="6">
        <name>Mg(2+)</name>
        <dbReference type="ChEBI" id="CHEBI:18420"/>
    </cofactor>
    <cofactor evidence="6">
        <name>Mn(2+)</name>
        <dbReference type="ChEBI" id="CHEBI:29035"/>
    </cofactor>
    <text evidence="6">Probably binds two magnesium or manganese ions per subunit.</text>
</comment>
<dbReference type="NCBIfam" id="TIGR00195">
    <property type="entry name" value="exoDNase_III"/>
    <property type="match status" value="1"/>
</dbReference>
<dbReference type="PANTHER" id="PTHR43250">
    <property type="entry name" value="EXODEOXYRIBONUCLEASE III"/>
    <property type="match status" value="1"/>
</dbReference>
<evidence type="ECO:0000256" key="6">
    <source>
        <dbReference type="PIRSR" id="PIRSR604808-2"/>
    </source>
</evidence>
<dbReference type="GeneID" id="98053644"/>
<feature type="binding site" evidence="6">
    <location>
        <position position="168"/>
    </location>
    <ligand>
        <name>Mg(2+)</name>
        <dbReference type="ChEBI" id="CHEBI:18420"/>
        <label>1</label>
    </ligand>
</feature>
<evidence type="ECO:0000313" key="9">
    <source>
        <dbReference type="EMBL" id="NYG03657.1"/>
    </source>
</evidence>
<dbReference type="InterPro" id="IPR036691">
    <property type="entry name" value="Endo/exonu/phosph_ase_sf"/>
</dbReference>
<feature type="active site" evidence="5">
    <location>
        <position position="124"/>
    </location>
</feature>
<feature type="site" description="Important for catalytic activity" evidence="7">
    <location>
        <position position="240"/>
    </location>
</feature>
<evidence type="ECO:0000256" key="5">
    <source>
        <dbReference type="PIRSR" id="PIRSR604808-1"/>
    </source>
</evidence>
<name>A0A852W3R7_PSEA5</name>
<evidence type="ECO:0000256" key="3">
    <source>
        <dbReference type="ARBA" id="ARBA00022801"/>
    </source>
</evidence>
<evidence type="ECO:0000256" key="4">
    <source>
        <dbReference type="ARBA" id="ARBA00022842"/>
    </source>
</evidence>
<dbReference type="InterPro" id="IPR037493">
    <property type="entry name" value="ExoIII-like"/>
</dbReference>
<comment type="caution">
    <text evidence="9">The sequence shown here is derived from an EMBL/GenBank/DDBJ whole genome shotgun (WGS) entry which is preliminary data.</text>
</comment>
<dbReference type="EC" id="3.1.11.2" evidence="9"/>
<feature type="binding site" evidence="6">
    <location>
        <position position="269"/>
    </location>
    <ligand>
        <name>Mg(2+)</name>
        <dbReference type="ChEBI" id="CHEBI:18420"/>
        <label>1</label>
    </ligand>
</feature>